<protein>
    <submittedName>
        <fullName evidence="2">Collagen, type XI, alpha 1</fullName>
    </submittedName>
</protein>
<accession>A0A0Q3Q9A8</accession>
<dbReference type="AlphaFoldDB" id="A0A0Q3Q9A8"/>
<dbReference type="GO" id="GO:0005615">
    <property type="term" value="C:extracellular space"/>
    <property type="evidence" value="ECO:0007669"/>
    <property type="project" value="TreeGrafter"/>
</dbReference>
<dbReference type="InterPro" id="IPR050149">
    <property type="entry name" value="Collagen_superfamily"/>
</dbReference>
<keyword evidence="2" id="KW-0176">Collagen</keyword>
<dbReference type="PANTHER" id="PTHR24023:SF372">
    <property type="entry name" value="COLLAGEN ALPHA-1(XVI) CHAIN"/>
    <property type="match status" value="1"/>
</dbReference>
<feature type="compositionally biased region" description="Basic and acidic residues" evidence="1">
    <location>
        <begin position="1"/>
        <end position="23"/>
    </location>
</feature>
<sequence length="148" mass="14729">MQELSLKGDKGEPGVVEPGRRFEGPPGPPGPAGTSGIDGAPGPKGNVGIHGEPGPPGQQGNPGPQGLPGPQGPVGLPGEKGLPGMPGIPGVAGANGPPVSSSEGLRDHCGKRRESSQILALVHPCRVILAGKGQRERRDCRELSVCGA</sequence>
<reference evidence="2 3" key="1">
    <citation type="submission" date="2015-10" db="EMBL/GenBank/DDBJ databases">
        <authorList>
            <person name="Gilbert D.G."/>
        </authorList>
    </citation>
    <scope>NUCLEOTIDE SEQUENCE [LARGE SCALE GENOMIC DNA]</scope>
    <source>
        <strain evidence="2">FVVF132</strain>
    </source>
</reference>
<dbReference type="PANTHER" id="PTHR24023">
    <property type="entry name" value="COLLAGEN ALPHA"/>
    <property type="match status" value="1"/>
</dbReference>
<keyword evidence="3" id="KW-1185">Reference proteome</keyword>
<dbReference type="GO" id="GO:0030020">
    <property type="term" value="F:extracellular matrix structural constituent conferring tensile strength"/>
    <property type="evidence" value="ECO:0007669"/>
    <property type="project" value="TreeGrafter"/>
</dbReference>
<gene>
    <name evidence="2" type="ORF">AAES_44511</name>
</gene>
<proteinExistence type="predicted"/>
<dbReference type="Pfam" id="PF01391">
    <property type="entry name" value="Collagen"/>
    <property type="match status" value="1"/>
</dbReference>
<feature type="region of interest" description="Disordered" evidence="1">
    <location>
        <begin position="1"/>
        <end position="116"/>
    </location>
</feature>
<evidence type="ECO:0000313" key="2">
    <source>
        <dbReference type="EMBL" id="KQK84884.1"/>
    </source>
</evidence>
<evidence type="ECO:0000256" key="1">
    <source>
        <dbReference type="SAM" id="MobiDB-lite"/>
    </source>
</evidence>
<dbReference type="Proteomes" id="UP000051836">
    <property type="component" value="Unassembled WGS sequence"/>
</dbReference>
<feature type="compositionally biased region" description="Basic and acidic residues" evidence="1">
    <location>
        <begin position="104"/>
        <end position="115"/>
    </location>
</feature>
<name>A0A0Q3Q9A8_AMAAE</name>
<dbReference type="InterPro" id="IPR008160">
    <property type="entry name" value="Collagen"/>
</dbReference>
<dbReference type="STRING" id="12930.A0A0Q3Q9A8"/>
<dbReference type="GO" id="GO:0030198">
    <property type="term" value="P:extracellular matrix organization"/>
    <property type="evidence" value="ECO:0007669"/>
    <property type="project" value="TreeGrafter"/>
</dbReference>
<evidence type="ECO:0000313" key="3">
    <source>
        <dbReference type="Proteomes" id="UP000051836"/>
    </source>
</evidence>
<dbReference type="EMBL" id="LMAW01000949">
    <property type="protein sequence ID" value="KQK84884.1"/>
    <property type="molecule type" value="Genomic_DNA"/>
</dbReference>
<comment type="caution">
    <text evidence="2">The sequence shown here is derived from an EMBL/GenBank/DDBJ whole genome shotgun (WGS) entry which is preliminary data.</text>
</comment>
<organism evidence="2 3">
    <name type="scientific">Amazona aestiva</name>
    <name type="common">Blue-fronted Amazon parrot</name>
    <dbReference type="NCBI Taxonomy" id="12930"/>
    <lineage>
        <taxon>Eukaryota</taxon>
        <taxon>Metazoa</taxon>
        <taxon>Chordata</taxon>
        <taxon>Craniata</taxon>
        <taxon>Vertebrata</taxon>
        <taxon>Euteleostomi</taxon>
        <taxon>Archelosauria</taxon>
        <taxon>Archosauria</taxon>
        <taxon>Dinosauria</taxon>
        <taxon>Saurischia</taxon>
        <taxon>Theropoda</taxon>
        <taxon>Coelurosauria</taxon>
        <taxon>Aves</taxon>
        <taxon>Neognathae</taxon>
        <taxon>Neoaves</taxon>
        <taxon>Telluraves</taxon>
        <taxon>Australaves</taxon>
        <taxon>Psittaciformes</taxon>
        <taxon>Psittacidae</taxon>
        <taxon>Amazona</taxon>
    </lineage>
</organism>
<dbReference type="GO" id="GO:0005594">
    <property type="term" value="C:collagen type IX trimer"/>
    <property type="evidence" value="ECO:0007669"/>
    <property type="project" value="TreeGrafter"/>
</dbReference>